<evidence type="ECO:0000313" key="2">
    <source>
        <dbReference type="EMBL" id="KAJ8339435.1"/>
    </source>
</evidence>
<organism evidence="2 3">
    <name type="scientific">Synaphobranchus kaupii</name>
    <name type="common">Kaup's arrowtooth eel</name>
    <dbReference type="NCBI Taxonomy" id="118154"/>
    <lineage>
        <taxon>Eukaryota</taxon>
        <taxon>Metazoa</taxon>
        <taxon>Chordata</taxon>
        <taxon>Craniata</taxon>
        <taxon>Vertebrata</taxon>
        <taxon>Euteleostomi</taxon>
        <taxon>Actinopterygii</taxon>
        <taxon>Neopterygii</taxon>
        <taxon>Teleostei</taxon>
        <taxon>Anguilliformes</taxon>
        <taxon>Synaphobranchidae</taxon>
        <taxon>Synaphobranchus</taxon>
    </lineage>
</organism>
<comment type="caution">
    <text evidence="2">The sequence shown here is derived from an EMBL/GenBank/DDBJ whole genome shotgun (WGS) entry which is preliminary data.</text>
</comment>
<protein>
    <submittedName>
        <fullName evidence="2">Uncharacterized protein</fullName>
    </submittedName>
</protein>
<gene>
    <name evidence="2" type="ORF">SKAU_G00362210</name>
</gene>
<reference evidence="2" key="1">
    <citation type="journal article" date="2023" name="Science">
        <title>Genome structures resolve the early diversification of teleost fishes.</title>
        <authorList>
            <person name="Parey E."/>
            <person name="Louis A."/>
            <person name="Montfort J."/>
            <person name="Bouchez O."/>
            <person name="Roques C."/>
            <person name="Iampietro C."/>
            <person name="Lluch J."/>
            <person name="Castinel A."/>
            <person name="Donnadieu C."/>
            <person name="Desvignes T."/>
            <person name="Floi Bucao C."/>
            <person name="Jouanno E."/>
            <person name="Wen M."/>
            <person name="Mejri S."/>
            <person name="Dirks R."/>
            <person name="Jansen H."/>
            <person name="Henkel C."/>
            <person name="Chen W.J."/>
            <person name="Zahm M."/>
            <person name="Cabau C."/>
            <person name="Klopp C."/>
            <person name="Thompson A.W."/>
            <person name="Robinson-Rechavi M."/>
            <person name="Braasch I."/>
            <person name="Lecointre G."/>
            <person name="Bobe J."/>
            <person name="Postlethwait J.H."/>
            <person name="Berthelot C."/>
            <person name="Roest Crollius H."/>
            <person name="Guiguen Y."/>
        </authorList>
    </citation>
    <scope>NUCLEOTIDE SEQUENCE</scope>
    <source>
        <strain evidence="2">WJC10195</strain>
    </source>
</reference>
<evidence type="ECO:0000313" key="3">
    <source>
        <dbReference type="Proteomes" id="UP001152622"/>
    </source>
</evidence>
<feature type="region of interest" description="Disordered" evidence="1">
    <location>
        <begin position="27"/>
        <end position="61"/>
    </location>
</feature>
<keyword evidence="3" id="KW-1185">Reference proteome</keyword>
<dbReference type="EMBL" id="JAINUF010000017">
    <property type="protein sequence ID" value="KAJ8339435.1"/>
    <property type="molecule type" value="Genomic_DNA"/>
</dbReference>
<feature type="compositionally biased region" description="Basic and acidic residues" evidence="1">
    <location>
        <begin position="27"/>
        <end position="37"/>
    </location>
</feature>
<accession>A0A9Q1IG72</accession>
<feature type="compositionally biased region" description="Basic residues" evidence="1">
    <location>
        <begin position="161"/>
        <end position="170"/>
    </location>
</feature>
<dbReference type="OrthoDB" id="8964657at2759"/>
<feature type="compositionally biased region" description="Basic residues" evidence="1">
    <location>
        <begin position="45"/>
        <end position="54"/>
    </location>
</feature>
<sequence length="177" mass="19144">MPSNAAATTTTTFKTSDFEYDAAAKTMSEDRLDHDKLGNSLPTRKVGRPGRKRKQLLDHQGHYGVDAISRMLRMSQVASCEASKEGHAGPDGQSSDQVPNGELGGHAAGSAATSSKQVRNVPENGVPRDQGSGRLLENGLLTPPDDPDQEEKDGEPAPPTPRKKRGRRKLEHPEKRE</sequence>
<dbReference type="AlphaFoldDB" id="A0A9Q1IG72"/>
<evidence type="ECO:0000256" key="1">
    <source>
        <dbReference type="SAM" id="MobiDB-lite"/>
    </source>
</evidence>
<proteinExistence type="predicted"/>
<feature type="region of interest" description="Disordered" evidence="1">
    <location>
        <begin position="76"/>
        <end position="177"/>
    </location>
</feature>
<name>A0A9Q1IG72_SYNKA</name>
<dbReference type="Proteomes" id="UP001152622">
    <property type="component" value="Chromosome 17"/>
</dbReference>